<dbReference type="InterPro" id="IPR005612">
    <property type="entry name" value="CCAAT-binding_factor"/>
</dbReference>
<dbReference type="OrthoDB" id="10263597at2759"/>
<evidence type="ECO:0000256" key="6">
    <source>
        <dbReference type="SAM" id="MobiDB-lite"/>
    </source>
</evidence>
<organism evidence="9 10">
    <name type="scientific">Populus tomentosa</name>
    <name type="common">Chinese white poplar</name>
    <dbReference type="NCBI Taxonomy" id="118781"/>
    <lineage>
        <taxon>Eukaryota</taxon>
        <taxon>Viridiplantae</taxon>
        <taxon>Streptophyta</taxon>
        <taxon>Embryophyta</taxon>
        <taxon>Tracheophyta</taxon>
        <taxon>Spermatophyta</taxon>
        <taxon>Magnoliopsida</taxon>
        <taxon>eudicotyledons</taxon>
        <taxon>Gunneridae</taxon>
        <taxon>Pentapetalae</taxon>
        <taxon>rosids</taxon>
        <taxon>fabids</taxon>
        <taxon>Malpighiales</taxon>
        <taxon>Salicaceae</taxon>
        <taxon>Saliceae</taxon>
        <taxon>Populus</taxon>
    </lineage>
</organism>
<sequence>MGKKNKQKIILPPELPPEVPDDEIEVSDEDLQFVNENLDYAGFVSGLDTTSITKHVTRVADLKEDALERLYERRLQKKKLKEKEEEEKEKENRVEVDRVDALPVKSLDGQVYYRTLAEKKGGDGGEEDDGGGDKGIVRLTKTERRAKLKKSKKEAKKLGKQVENTEQVEATSQAAAEVKEDLTAEATFETKKRKLAELGIALLADPESNIKSLKEMLQFCFDDDDAIIKLGLLSLLAVFKDIIPGYRIRLPTEKELEMKVSKEVKKMRFYESTLLSVYKAYLQKLVLLEKKSKFQHVAVRCICTLLEAVPHFNFRESLLAAVVKNIGSQDDVIRKLSCSAIKSIFVNEGKHGGAATVEAVELIADHVKALNCQLHPDSVEVFMSLSFHEDLRKPEEPDKESKVKYKKNRKRKNVEEPGQLQESDRKRSKKELMAKMREEVTADYKSAVFTPDVKEQRKMQSDMLSAVFETYFRILKHVMQSTAASSQANGTSVAGESGAHPLLAPCLNGLGKFTHFIDLDYIGDLMNYLKKLAAGGSSPDNSSEKCAKGLTVSERLQCCIVAFKVMRSNLDALNVDLQGFFVQLYNLILEYRPGRFVLCILDSKTLLWKLYAIALSLRALIKYVLHAWVQMLGHRTMIYQLIQLMISLRKHLTTFISFDYYVILACAFLVICMRFEWGYETSCIDQGEVLVEALKIMLFEDRQHDMQKAAAFVKRLATFSLCFGSAESMAALVTLKQLLQKNVKCRNLLENDAGGGSVSGSIAKYQPYATDPNLSGALASVLWELNLLCKHYQPAISTIASSISTMSTSHNQVYLASTSPQQAFRDLSLEQESFNPKSDLRKSNNKRKRGSGPSRLAGIEENVNSTGSLHEDELRKKLSDHFSLLRDFKESEKLRTELDRTTSALQLFEEYKKQKKKTARRGIKIGGKGV</sequence>
<dbReference type="Pfam" id="PF07540">
    <property type="entry name" value="NOC3p"/>
    <property type="match status" value="1"/>
</dbReference>
<gene>
    <name evidence="9" type="ORF">POTOM_019045</name>
</gene>
<dbReference type="Pfam" id="PF03914">
    <property type="entry name" value="CBF"/>
    <property type="match status" value="1"/>
</dbReference>
<keyword evidence="10" id="KW-1185">Reference proteome</keyword>
<feature type="region of interest" description="Disordered" evidence="6">
    <location>
        <begin position="1"/>
        <end position="21"/>
    </location>
</feature>
<protein>
    <recommendedName>
        <fullName evidence="11">Nucleolar complex protein 3 homolog</fullName>
    </recommendedName>
</protein>
<dbReference type="Proteomes" id="UP000886885">
    <property type="component" value="Chromosome 5A"/>
</dbReference>
<evidence type="ECO:0000256" key="3">
    <source>
        <dbReference type="ARBA" id="ARBA00023054"/>
    </source>
</evidence>
<feature type="coiled-coil region" evidence="5">
    <location>
        <begin position="67"/>
        <end position="100"/>
    </location>
</feature>
<feature type="domain" description="CCAAT-binding factor" evidence="7">
    <location>
        <begin position="556"/>
        <end position="800"/>
    </location>
</feature>
<evidence type="ECO:0000313" key="10">
    <source>
        <dbReference type="Proteomes" id="UP000886885"/>
    </source>
</evidence>
<comment type="caution">
    <text evidence="9">The sequence shown here is derived from an EMBL/GenBank/DDBJ whole genome shotgun (WGS) entry which is preliminary data.</text>
</comment>
<name>A0A8X7ZQP2_POPTO</name>
<feature type="compositionally biased region" description="Basic residues" evidence="6">
    <location>
        <begin position="150"/>
        <end position="159"/>
    </location>
</feature>
<evidence type="ECO:0000256" key="2">
    <source>
        <dbReference type="ARBA" id="ARBA00007797"/>
    </source>
</evidence>
<evidence type="ECO:0000256" key="1">
    <source>
        <dbReference type="ARBA" id="ARBA00004604"/>
    </source>
</evidence>
<dbReference type="GO" id="GO:0003682">
    <property type="term" value="F:chromatin binding"/>
    <property type="evidence" value="ECO:0007669"/>
    <property type="project" value="TreeGrafter"/>
</dbReference>
<evidence type="ECO:0000259" key="8">
    <source>
        <dbReference type="Pfam" id="PF07540"/>
    </source>
</evidence>
<feature type="domain" description="Nucleolar complex-associated protein 3 N-terminal" evidence="8">
    <location>
        <begin position="191"/>
        <end position="281"/>
    </location>
</feature>
<evidence type="ECO:0000313" key="9">
    <source>
        <dbReference type="EMBL" id="KAG6775568.1"/>
    </source>
</evidence>
<keyword evidence="4" id="KW-0539">Nucleus</keyword>
<comment type="similarity">
    <text evidence="2">Belongs to the CBF/MAK21 family.</text>
</comment>
<feature type="region of interest" description="Disordered" evidence="6">
    <location>
        <begin position="393"/>
        <end position="429"/>
    </location>
</feature>
<keyword evidence="3 5" id="KW-0175">Coiled coil</keyword>
<evidence type="ECO:0000259" key="7">
    <source>
        <dbReference type="Pfam" id="PF03914"/>
    </source>
</evidence>
<comment type="subcellular location">
    <subcellularLocation>
        <location evidence="1">Nucleus</location>
        <location evidence="1">Nucleolus</location>
    </subcellularLocation>
</comment>
<evidence type="ECO:0000256" key="5">
    <source>
        <dbReference type="SAM" id="Coils"/>
    </source>
</evidence>
<dbReference type="PANTHER" id="PTHR14428">
    <property type="entry name" value="NUCLEOLAR COMPLEX PROTEIN 3"/>
    <property type="match status" value="1"/>
</dbReference>
<proteinExistence type="inferred from homology"/>
<feature type="region of interest" description="Disordered" evidence="6">
    <location>
        <begin position="118"/>
        <end position="137"/>
    </location>
</feature>
<dbReference type="PANTHER" id="PTHR14428:SF5">
    <property type="entry name" value="NUCLEOLAR COMPLEX PROTEIN 3 HOMOLOG"/>
    <property type="match status" value="1"/>
</dbReference>
<dbReference type="GO" id="GO:0006270">
    <property type="term" value="P:DNA replication initiation"/>
    <property type="evidence" value="ECO:0007669"/>
    <property type="project" value="TreeGrafter"/>
</dbReference>
<dbReference type="EMBL" id="JAAWWB010000009">
    <property type="protein sequence ID" value="KAG6775568.1"/>
    <property type="molecule type" value="Genomic_DNA"/>
</dbReference>
<dbReference type="AlphaFoldDB" id="A0A8X7ZQP2"/>
<dbReference type="InterPro" id="IPR016903">
    <property type="entry name" value="Nucleolar_cplx-assoc_3"/>
</dbReference>
<feature type="compositionally biased region" description="Basic and acidic residues" evidence="6">
    <location>
        <begin position="393"/>
        <end position="403"/>
    </location>
</feature>
<reference evidence="9" key="1">
    <citation type="journal article" date="2020" name="bioRxiv">
        <title>Hybrid origin of Populus tomentosa Carr. identified through genome sequencing and phylogenomic analysis.</title>
        <authorList>
            <person name="An X."/>
            <person name="Gao K."/>
            <person name="Chen Z."/>
            <person name="Li J."/>
            <person name="Yang X."/>
            <person name="Yang X."/>
            <person name="Zhou J."/>
            <person name="Guo T."/>
            <person name="Zhao T."/>
            <person name="Huang S."/>
            <person name="Miao D."/>
            <person name="Khan W.U."/>
            <person name="Rao P."/>
            <person name="Ye M."/>
            <person name="Lei B."/>
            <person name="Liao W."/>
            <person name="Wang J."/>
            <person name="Ji L."/>
            <person name="Li Y."/>
            <person name="Guo B."/>
            <person name="Mustafa N.S."/>
            <person name="Li S."/>
            <person name="Yun Q."/>
            <person name="Keller S.R."/>
            <person name="Mao J."/>
            <person name="Zhang R."/>
            <person name="Strauss S.H."/>
        </authorList>
    </citation>
    <scope>NUCLEOTIDE SEQUENCE</scope>
    <source>
        <strain evidence="9">GM15</strain>
        <tissue evidence="9">Leaf</tissue>
    </source>
</reference>
<evidence type="ECO:0008006" key="11">
    <source>
        <dbReference type="Google" id="ProtNLM"/>
    </source>
</evidence>
<dbReference type="GO" id="GO:0005730">
    <property type="term" value="C:nucleolus"/>
    <property type="evidence" value="ECO:0007669"/>
    <property type="project" value="UniProtKB-SubCell"/>
</dbReference>
<feature type="region of interest" description="Disordered" evidence="6">
    <location>
        <begin position="834"/>
        <end position="868"/>
    </location>
</feature>
<dbReference type="InterPro" id="IPR011501">
    <property type="entry name" value="Noc3_N"/>
</dbReference>
<evidence type="ECO:0000256" key="4">
    <source>
        <dbReference type="ARBA" id="ARBA00023242"/>
    </source>
</evidence>
<accession>A0A8X7ZQP2</accession>
<feature type="region of interest" description="Disordered" evidence="6">
    <location>
        <begin position="150"/>
        <end position="170"/>
    </location>
</feature>